<dbReference type="PANTHER" id="PTHR13663:SF2">
    <property type="entry name" value="SIMILAR TO RIKEN CDNA 6430548M08"/>
    <property type="match status" value="1"/>
</dbReference>
<evidence type="ECO:0000313" key="3">
    <source>
        <dbReference type="EMBL" id="VUZ50949.1"/>
    </source>
</evidence>
<feature type="compositionally biased region" description="Low complexity" evidence="1">
    <location>
        <begin position="47"/>
        <end position="61"/>
    </location>
</feature>
<dbReference type="EMBL" id="CABIJS010000410">
    <property type="protein sequence ID" value="VUZ50949.1"/>
    <property type="molecule type" value="Genomic_DNA"/>
</dbReference>
<organism evidence="3 4">
    <name type="scientific">Hymenolepis diminuta</name>
    <name type="common">Rat tapeworm</name>
    <dbReference type="NCBI Taxonomy" id="6216"/>
    <lineage>
        <taxon>Eukaryota</taxon>
        <taxon>Metazoa</taxon>
        <taxon>Spiralia</taxon>
        <taxon>Lophotrochozoa</taxon>
        <taxon>Platyhelminthes</taxon>
        <taxon>Cestoda</taxon>
        <taxon>Eucestoda</taxon>
        <taxon>Cyclophyllidea</taxon>
        <taxon>Hymenolepididae</taxon>
        <taxon>Hymenolepis</taxon>
    </lineage>
</organism>
<accession>A0A564YVC5</accession>
<dbReference type="InterPro" id="IPR022096">
    <property type="entry name" value="SBF1/SBF2"/>
</dbReference>
<evidence type="ECO:0000256" key="1">
    <source>
        <dbReference type="SAM" id="MobiDB-lite"/>
    </source>
</evidence>
<feature type="region of interest" description="Disordered" evidence="1">
    <location>
        <begin position="45"/>
        <end position="87"/>
    </location>
</feature>
<feature type="domain" description="SBF1/SBF2" evidence="2">
    <location>
        <begin position="143"/>
        <end position="275"/>
    </location>
</feature>
<evidence type="ECO:0000259" key="2">
    <source>
        <dbReference type="Pfam" id="PF12335"/>
    </source>
</evidence>
<dbReference type="InterPro" id="IPR039872">
    <property type="entry name" value="KIAA0513"/>
</dbReference>
<proteinExistence type="predicted"/>
<gene>
    <name evidence="3" type="ORF">WMSIL1_LOCUS9699</name>
</gene>
<keyword evidence="4" id="KW-1185">Reference proteome</keyword>
<dbReference type="Proteomes" id="UP000321570">
    <property type="component" value="Unassembled WGS sequence"/>
</dbReference>
<dbReference type="AlphaFoldDB" id="A0A564YVC5"/>
<protein>
    <recommendedName>
        <fullName evidence="2">SBF1/SBF2 domain-containing protein</fullName>
    </recommendedName>
</protein>
<dbReference type="Pfam" id="PF12335">
    <property type="entry name" value="SBF2"/>
    <property type="match status" value="1"/>
</dbReference>
<dbReference type="PANTHER" id="PTHR13663">
    <property type="entry name" value="SIMILAR TO RIKEN CDNA 6430548M08"/>
    <property type="match status" value="1"/>
</dbReference>
<sequence length="327" mass="36499">MAFSSIFKGEDGKPSFMQNTSSFFSSVQAKGDDLLGNLKKKTTSAVQQFTSGAQTSGTSGSKYKSRDGDDDSSASEYGDGGDPAMYADEAPMERKLSSESVDSLPSEEAEKYRSDIKQFVMAMLTEAGAGVVTKNAHIFQGYIEHHTGRSAFAKELRKQTEQMKQVSSSVLQLLASFCNRVLTECGKNDDFAPSASILNVAFKIFQQNVDSSGKVVLIYLYEGLKDQGLWQSTRFWNAAIFIALQEERYSRQVIPNAQETQENVDAEAEFQDNIAYNQLSKFAWRMYSLGLSKDACLDFLRKQVEEASLSKENQRNLRANVLRFYEK</sequence>
<reference evidence="3 4" key="1">
    <citation type="submission" date="2019-07" db="EMBL/GenBank/DDBJ databases">
        <authorList>
            <person name="Jastrzebski P J."/>
            <person name="Paukszto L."/>
            <person name="Jastrzebski P J."/>
        </authorList>
    </citation>
    <scope>NUCLEOTIDE SEQUENCE [LARGE SCALE GENOMIC DNA]</scope>
    <source>
        <strain evidence="3 4">WMS-il1</strain>
    </source>
</reference>
<name>A0A564YVC5_HYMDI</name>
<evidence type="ECO:0000313" key="4">
    <source>
        <dbReference type="Proteomes" id="UP000321570"/>
    </source>
</evidence>